<evidence type="ECO:0000313" key="3">
    <source>
        <dbReference type="EnsemblMetazoa" id="ISCW020254-PA"/>
    </source>
</evidence>
<accession>B7Q3H6</accession>
<proteinExistence type="predicted"/>
<organism>
    <name type="scientific">Ixodes scapularis</name>
    <name type="common">Black-legged tick</name>
    <name type="synonym">Deer tick</name>
    <dbReference type="NCBI Taxonomy" id="6945"/>
    <lineage>
        <taxon>Eukaryota</taxon>
        <taxon>Metazoa</taxon>
        <taxon>Ecdysozoa</taxon>
        <taxon>Arthropoda</taxon>
        <taxon>Chelicerata</taxon>
        <taxon>Arachnida</taxon>
        <taxon>Acari</taxon>
        <taxon>Parasitiformes</taxon>
        <taxon>Ixodida</taxon>
        <taxon>Ixodoidea</taxon>
        <taxon>Ixodidae</taxon>
        <taxon>Ixodinae</taxon>
        <taxon>Ixodes</taxon>
    </lineage>
</organism>
<dbReference type="EMBL" id="ABJB010296858">
    <property type="status" value="NOT_ANNOTATED_CDS"/>
    <property type="molecule type" value="Genomic_DNA"/>
</dbReference>
<gene>
    <name evidence="2" type="ORF">IscW_ISCW020254</name>
</gene>
<dbReference type="STRING" id="6945.B7Q3H6"/>
<evidence type="ECO:0000313" key="2">
    <source>
        <dbReference type="EMBL" id="EEC13398.1"/>
    </source>
</evidence>
<dbReference type="EnsemblMetazoa" id="ISCW020254-RA">
    <property type="protein sequence ID" value="ISCW020254-PA"/>
    <property type="gene ID" value="ISCW020254"/>
</dbReference>
<reference evidence="2 4" key="1">
    <citation type="submission" date="2008-03" db="EMBL/GenBank/DDBJ databases">
        <title>Annotation of Ixodes scapularis.</title>
        <authorList>
            <consortium name="Ixodes scapularis Genome Project Consortium"/>
            <person name="Caler E."/>
            <person name="Hannick L.I."/>
            <person name="Bidwell S."/>
            <person name="Joardar V."/>
            <person name="Thiagarajan M."/>
            <person name="Amedeo P."/>
            <person name="Galinsky K.J."/>
            <person name="Schobel S."/>
            <person name="Inman J."/>
            <person name="Hostetler J."/>
            <person name="Miller J."/>
            <person name="Hammond M."/>
            <person name="Megy K."/>
            <person name="Lawson D."/>
            <person name="Kodira C."/>
            <person name="Sutton G."/>
            <person name="Meyer J."/>
            <person name="Hill C.A."/>
            <person name="Birren B."/>
            <person name="Nene V."/>
            <person name="Collins F."/>
            <person name="Alarcon-Chaidez F."/>
            <person name="Wikel S."/>
            <person name="Strausberg R."/>
        </authorList>
    </citation>
    <scope>NUCLEOTIDE SEQUENCE [LARGE SCALE GENOMIC DNA]</scope>
    <source>
        <strain evidence="4">Wikel</strain>
        <strain evidence="2">Wikel colony</strain>
    </source>
</reference>
<protein>
    <recommendedName>
        <fullName evidence="1">DDE-1 domain-containing protein</fullName>
    </recommendedName>
</protein>
<dbReference type="OrthoDB" id="6485161at2759"/>
<evidence type="ECO:0000313" key="4">
    <source>
        <dbReference type="Proteomes" id="UP000001555"/>
    </source>
</evidence>
<name>B7Q3H6_IXOSC</name>
<dbReference type="Proteomes" id="UP000001555">
    <property type="component" value="Unassembled WGS sequence"/>
</dbReference>
<dbReference type="VEuPathDB" id="VectorBase:ISCP_031360"/>
<dbReference type="InterPro" id="IPR004875">
    <property type="entry name" value="DDE_SF_endonuclease_dom"/>
</dbReference>
<keyword evidence="4" id="KW-1185">Reference proteome</keyword>
<sequence>MTTLVFLEWVRRVCGPNKDDVRRLLVLDQAPIHKTGAAREALDEKETDVVFIPGGCTSILQPADVCWMKPFKDALRNRWSSFLWEGAVTAKGNLKKPSRQDVVSFGSEALASLSEEAIPTAWPP</sequence>
<dbReference type="PaxDb" id="6945-B7Q3H6"/>
<evidence type="ECO:0000259" key="1">
    <source>
        <dbReference type="Pfam" id="PF03184"/>
    </source>
</evidence>
<dbReference type="AlphaFoldDB" id="B7Q3H6"/>
<dbReference type="InParanoid" id="B7Q3H6"/>
<feature type="domain" description="DDE-1" evidence="1">
    <location>
        <begin position="1"/>
        <end position="122"/>
    </location>
</feature>
<dbReference type="Pfam" id="PF03184">
    <property type="entry name" value="DDE_1"/>
    <property type="match status" value="1"/>
</dbReference>
<reference evidence="3" key="2">
    <citation type="submission" date="2020-05" db="UniProtKB">
        <authorList>
            <consortium name="EnsemblMetazoa"/>
        </authorList>
    </citation>
    <scope>IDENTIFICATION</scope>
    <source>
        <strain evidence="3">wikel</strain>
    </source>
</reference>
<dbReference type="VEuPathDB" id="VectorBase:ISCI020254"/>
<dbReference type="GO" id="GO:0003676">
    <property type="term" value="F:nucleic acid binding"/>
    <property type="evidence" value="ECO:0007669"/>
    <property type="project" value="InterPro"/>
</dbReference>
<dbReference type="VEuPathDB" id="VectorBase:ISCW020254"/>
<dbReference type="HOGENOM" id="CLU_2006426_0_0_1"/>
<dbReference type="EMBL" id="DS849680">
    <property type="protein sequence ID" value="EEC13398.1"/>
    <property type="molecule type" value="Genomic_DNA"/>
</dbReference>